<dbReference type="RefSeq" id="WP_116878617.1">
    <property type="nucleotide sequence ID" value="NZ_CP031733.1"/>
</dbReference>
<dbReference type="Pfam" id="PF06114">
    <property type="entry name" value="Peptidase_M78"/>
    <property type="match status" value="1"/>
</dbReference>
<dbReference type="Proteomes" id="UP000246115">
    <property type="component" value="Chromosome"/>
</dbReference>
<keyword evidence="7" id="KW-1185">Reference proteome</keyword>
<evidence type="ECO:0000313" key="5">
    <source>
        <dbReference type="Proteomes" id="UP000246115"/>
    </source>
</evidence>
<dbReference type="Proteomes" id="UP000262901">
    <property type="component" value="Unassembled WGS sequence"/>
</dbReference>
<evidence type="ECO:0000259" key="1">
    <source>
        <dbReference type="Pfam" id="PF06114"/>
    </source>
</evidence>
<reference evidence="2" key="4">
    <citation type="journal article" date="2019" name="Int. J. Syst. Evol. Microbiol.">
        <title>Streptococcus chenjunshii sp. nov. isolated from feces of Tibetan antelopes.</title>
        <authorList>
            <person name="Tian Z."/>
            <person name="Lu S."/>
            <person name="Jin D."/>
            <person name="Yang J."/>
            <person name="Pu J."/>
            <person name="Lai X.H."/>
            <person name="Bai X.N."/>
            <person name="Wu X.M."/>
            <person name="Li J."/>
            <person name="Wang S."/>
            <person name="Xu J."/>
        </authorList>
    </citation>
    <scope>NUCLEOTIDE SEQUENCE</scope>
    <source>
        <strain evidence="2">Z15</strain>
    </source>
</reference>
<dbReference type="KEGG" id="schj:DDV21_001045"/>
<accession>A0A346N9R2</accession>
<dbReference type="EMBL" id="CP031733">
    <property type="protein sequence ID" value="AXQ77757.1"/>
    <property type="molecule type" value="Genomic_DNA"/>
</dbReference>
<reference evidence="4 6" key="2">
    <citation type="submission" date="2018-08" db="EMBL/GenBank/DDBJ databases">
        <title>Draft genome of Streptococcus sp. nov. Z1.</title>
        <authorList>
            <person name="Tian Z."/>
        </authorList>
    </citation>
    <scope>NUCLEOTIDE SEQUENCE [LARGE SCALE GENOMIC DNA]</scope>
    <source>
        <strain evidence="4">Z1</strain>
        <strain evidence="6">Z1(2018)</strain>
    </source>
</reference>
<gene>
    <name evidence="2" type="ORF">DDV21_001045</name>
    <name evidence="3" type="ORF">DDV22_08380</name>
    <name evidence="4" type="ORF">DDV23_08220</name>
</gene>
<dbReference type="AlphaFoldDB" id="A0A372KKC4"/>
<evidence type="ECO:0000313" key="7">
    <source>
        <dbReference type="Proteomes" id="UP000264056"/>
    </source>
</evidence>
<evidence type="ECO:0000313" key="2">
    <source>
        <dbReference type="EMBL" id="AXQ77757.1"/>
    </source>
</evidence>
<organism evidence="4 6">
    <name type="scientific">Streptococcus chenjunshii</name>
    <dbReference type="NCBI Taxonomy" id="2173853"/>
    <lineage>
        <taxon>Bacteria</taxon>
        <taxon>Bacillati</taxon>
        <taxon>Bacillota</taxon>
        <taxon>Bacilli</taxon>
        <taxon>Lactobacillales</taxon>
        <taxon>Streptococcaceae</taxon>
        <taxon>Streptococcus</taxon>
    </lineage>
</organism>
<protein>
    <submittedName>
        <fullName evidence="4">ImmA/IrrE family metallo-endopeptidase</fullName>
    </submittedName>
</protein>
<evidence type="ECO:0000313" key="6">
    <source>
        <dbReference type="Proteomes" id="UP000262901"/>
    </source>
</evidence>
<proteinExistence type="predicted"/>
<evidence type="ECO:0000313" key="4">
    <source>
        <dbReference type="EMBL" id="RFU52707.1"/>
    </source>
</evidence>
<dbReference type="InterPro" id="IPR010359">
    <property type="entry name" value="IrrE_HExxH"/>
</dbReference>
<accession>A0A372KKC4</accession>
<reference evidence="5" key="3">
    <citation type="submission" date="2018-08" db="EMBL/GenBank/DDBJ databases">
        <title>Streptococcus chenjunshii sp. nov., isolated from stools sample of the Tibetan antelope in the Qinghai-Tibet plateau, China.</title>
        <authorList>
            <person name="Tian Z."/>
        </authorList>
    </citation>
    <scope>NUCLEOTIDE SEQUENCE [LARGE SCALE GENOMIC DNA]</scope>
    <source>
        <strain evidence="5">Z15</strain>
    </source>
</reference>
<sequence length="141" mass="16600">MKLAQIIKATEGLGCEIIFLENLNEDGRYDKIYNKHFIFVKADLDDNAKINVILHERVHLKNHDTENILSQLPAYSHRLENVAERDRIVDFMNLINTTYPIDKSFNYINYMKNALIPDKYENLVKETAEKLYQENKAKKLI</sequence>
<reference evidence="3 7" key="1">
    <citation type="submission" date="2018-08" db="EMBL/GenBank/DDBJ databases">
        <title>Draft genome of Streptococcus sp .nov. Z2.</title>
        <authorList>
            <person name="Tian Z."/>
        </authorList>
    </citation>
    <scope>NUCLEOTIDE SEQUENCE [LARGE SCALE GENOMIC DNA]</scope>
    <source>
        <strain evidence="3 7">Z2</strain>
    </source>
</reference>
<dbReference type="EMBL" id="QVQY01000025">
    <property type="protein sequence ID" value="RFU50479.1"/>
    <property type="molecule type" value="Genomic_DNA"/>
</dbReference>
<dbReference type="OrthoDB" id="2220814at2"/>
<dbReference type="EMBL" id="QVQZ01000021">
    <property type="protein sequence ID" value="RFU52707.1"/>
    <property type="molecule type" value="Genomic_DNA"/>
</dbReference>
<dbReference type="Proteomes" id="UP000264056">
    <property type="component" value="Unassembled WGS sequence"/>
</dbReference>
<evidence type="ECO:0000313" key="3">
    <source>
        <dbReference type="EMBL" id="RFU50479.1"/>
    </source>
</evidence>
<name>A0A372KKC4_9STRE</name>
<feature type="domain" description="IrrE N-terminal-like" evidence="1">
    <location>
        <begin position="11"/>
        <end position="131"/>
    </location>
</feature>